<evidence type="ECO:0000313" key="3">
    <source>
        <dbReference type="Proteomes" id="UP000186143"/>
    </source>
</evidence>
<dbReference type="AlphaFoldDB" id="A0A1Q9ACQ5"/>
<dbReference type="InterPro" id="IPR036913">
    <property type="entry name" value="YegP-like_sf"/>
</dbReference>
<evidence type="ECO:0000313" key="2">
    <source>
        <dbReference type="EMBL" id="OLP52687.1"/>
    </source>
</evidence>
<dbReference type="STRING" id="1672749.BJF92_14860"/>
<dbReference type="Proteomes" id="UP000186143">
    <property type="component" value="Unassembled WGS sequence"/>
</dbReference>
<name>A0A1Q9ACQ5_9HYPH</name>
<dbReference type="OrthoDB" id="9802792at2"/>
<comment type="caution">
    <text evidence="2">The sequence shown here is derived from an EMBL/GenBank/DDBJ whole genome shotgun (WGS) entry which is preliminary data.</text>
</comment>
<feature type="domain" description="DUF1508" evidence="1">
    <location>
        <begin position="10"/>
        <end position="55"/>
    </location>
</feature>
<dbReference type="Gene3D" id="2.30.29.80">
    <property type="match status" value="1"/>
</dbReference>
<accession>A0A1Q9ACQ5</accession>
<reference evidence="2 3" key="1">
    <citation type="submission" date="2016-09" db="EMBL/GenBank/DDBJ databases">
        <title>Rhizobium sp. nov., a novel species isolated from the rice rhizosphere.</title>
        <authorList>
            <person name="Zhao J."/>
            <person name="Zhang X."/>
        </authorList>
    </citation>
    <scope>NUCLEOTIDE SEQUENCE [LARGE SCALE GENOMIC DNA]</scope>
    <source>
        <strain evidence="2 3">MH17</strain>
    </source>
</reference>
<organism evidence="2 3">
    <name type="scientific">Xaviernesmea rhizosphaerae</name>
    <dbReference type="NCBI Taxonomy" id="1672749"/>
    <lineage>
        <taxon>Bacteria</taxon>
        <taxon>Pseudomonadati</taxon>
        <taxon>Pseudomonadota</taxon>
        <taxon>Alphaproteobacteria</taxon>
        <taxon>Hyphomicrobiales</taxon>
        <taxon>Rhizobiaceae</taxon>
        <taxon>Rhizobium/Agrobacterium group</taxon>
        <taxon>Xaviernesmea</taxon>
    </lineage>
</organism>
<dbReference type="PANTHER" id="PTHR40606">
    <property type="match status" value="1"/>
</dbReference>
<sequence>MHKFKIVKAANGQFRVQFAYNAEVMVWSENYASKASAKNCIESLKKNVPDAAVVDLTREETGSGYRFEIADSKDQFIVRFRASNGEVMVQSERYASKASAKNCIESLKKNAPEAPVDDETVAA</sequence>
<evidence type="ECO:0000259" key="1">
    <source>
        <dbReference type="Pfam" id="PF07411"/>
    </source>
</evidence>
<protein>
    <recommendedName>
        <fullName evidence="1">DUF1508 domain-containing protein</fullName>
    </recommendedName>
</protein>
<dbReference type="RefSeq" id="WP_075637234.1">
    <property type="nucleotide sequence ID" value="NZ_MKIO01000047.1"/>
</dbReference>
<dbReference type="PANTHER" id="PTHR40606:SF1">
    <property type="entry name" value="UPF0339 PROTEIN YEGP"/>
    <property type="match status" value="1"/>
</dbReference>
<dbReference type="Pfam" id="PF07411">
    <property type="entry name" value="DUF1508"/>
    <property type="match status" value="2"/>
</dbReference>
<dbReference type="SUPFAM" id="SSF160113">
    <property type="entry name" value="YegP-like"/>
    <property type="match status" value="2"/>
</dbReference>
<proteinExistence type="predicted"/>
<gene>
    <name evidence="2" type="ORF">BJF92_14860</name>
</gene>
<dbReference type="InterPro" id="IPR051141">
    <property type="entry name" value="UPF0339_domain"/>
</dbReference>
<dbReference type="EMBL" id="MKIO01000047">
    <property type="protein sequence ID" value="OLP52687.1"/>
    <property type="molecule type" value="Genomic_DNA"/>
</dbReference>
<dbReference type="InterPro" id="IPR010879">
    <property type="entry name" value="DUF1508"/>
</dbReference>
<feature type="domain" description="DUF1508" evidence="1">
    <location>
        <begin position="71"/>
        <end position="118"/>
    </location>
</feature>